<dbReference type="PANTHER" id="PTHR11183">
    <property type="entry name" value="GLYCOGENIN SUBFAMILY MEMBER"/>
    <property type="match status" value="1"/>
</dbReference>
<evidence type="ECO:0000313" key="2">
    <source>
        <dbReference type="Proteomes" id="UP000054408"/>
    </source>
</evidence>
<dbReference type="SUPFAM" id="SSF53448">
    <property type="entry name" value="Nucleotide-diphospho-sugar transferases"/>
    <property type="match status" value="1"/>
</dbReference>
<sequence>MAPVALRYAPCLRRDCLVAELKAQVPLNWSPILLARDGTSQGSAPVAAPTSGSTWAYVCVATGNAHARGCAVVLRSIARTGTPHVLHALLGPGESVGKAEIEALHALGAVTSKMERTLQVRSESHWSTLSASKFGVWRLEQYDKILFVDADVVVLKPLDSLFDLVDKPGMIAAPQDPVYLVTGPPALVTSLFVAVPSVATYEELVETMVNDPAYKTNSMSDSRVARSVFSGSKWVEIPPQYHMSSWMFEVRHIPAQRLLNAAHSIHYSGGNKPLYSGVFGGVSSCTSSGRFLWPLWAAMRADAVHPRTKVDPLVVAG</sequence>
<dbReference type="Gene3D" id="3.90.550.10">
    <property type="entry name" value="Spore Coat Polysaccharide Biosynthesis Protein SpsA, Chain A"/>
    <property type="match status" value="1"/>
</dbReference>
<evidence type="ECO:0008006" key="3">
    <source>
        <dbReference type="Google" id="ProtNLM"/>
    </source>
</evidence>
<dbReference type="InterPro" id="IPR029044">
    <property type="entry name" value="Nucleotide-diphossugar_trans"/>
</dbReference>
<dbReference type="InterPro" id="IPR050587">
    <property type="entry name" value="GNT1/Glycosyltrans_8"/>
</dbReference>
<name>A0A0L0DLT6_THETB</name>
<dbReference type="AlphaFoldDB" id="A0A0L0DLT6"/>
<evidence type="ECO:0000313" key="1">
    <source>
        <dbReference type="EMBL" id="KNC52358.1"/>
    </source>
</evidence>
<accession>A0A0L0DLT6</accession>
<dbReference type="Proteomes" id="UP000054408">
    <property type="component" value="Unassembled WGS sequence"/>
</dbReference>
<reference evidence="1 2" key="1">
    <citation type="submission" date="2010-05" db="EMBL/GenBank/DDBJ databases">
        <title>The Genome Sequence of Thecamonas trahens ATCC 50062.</title>
        <authorList>
            <consortium name="The Broad Institute Genome Sequencing Platform"/>
            <person name="Russ C."/>
            <person name="Cuomo C."/>
            <person name="Shea T."/>
            <person name="Young S.K."/>
            <person name="Zeng Q."/>
            <person name="Koehrsen M."/>
            <person name="Haas B."/>
            <person name="Borodovsky M."/>
            <person name="Guigo R."/>
            <person name="Alvarado L."/>
            <person name="Berlin A."/>
            <person name="Bochicchio J."/>
            <person name="Borenstein D."/>
            <person name="Chapman S."/>
            <person name="Chen Z."/>
            <person name="Freedman E."/>
            <person name="Gellesch M."/>
            <person name="Goldberg J."/>
            <person name="Griggs A."/>
            <person name="Gujja S."/>
            <person name="Heilman E."/>
            <person name="Heiman D."/>
            <person name="Hepburn T."/>
            <person name="Howarth C."/>
            <person name="Jen D."/>
            <person name="Larson L."/>
            <person name="Mehta T."/>
            <person name="Park D."/>
            <person name="Pearson M."/>
            <person name="Roberts A."/>
            <person name="Saif S."/>
            <person name="Shenoy N."/>
            <person name="Sisk P."/>
            <person name="Stolte C."/>
            <person name="Sykes S."/>
            <person name="Thomson T."/>
            <person name="Walk T."/>
            <person name="White J."/>
            <person name="Yandava C."/>
            <person name="Burger G."/>
            <person name="Gray M.W."/>
            <person name="Holland P.W.H."/>
            <person name="King N."/>
            <person name="Lang F.B.F."/>
            <person name="Roger A.J."/>
            <person name="Ruiz-Trillo I."/>
            <person name="Lander E."/>
            <person name="Nusbaum C."/>
        </authorList>
    </citation>
    <scope>NUCLEOTIDE SEQUENCE [LARGE SCALE GENOMIC DNA]</scope>
    <source>
        <strain evidence="1 2">ATCC 50062</strain>
    </source>
</reference>
<dbReference type="GO" id="GO:0016757">
    <property type="term" value="F:glycosyltransferase activity"/>
    <property type="evidence" value="ECO:0007669"/>
    <property type="project" value="InterPro"/>
</dbReference>
<dbReference type="STRING" id="461836.A0A0L0DLT6"/>
<proteinExistence type="predicted"/>
<dbReference type="Pfam" id="PF01501">
    <property type="entry name" value="Glyco_transf_8"/>
    <property type="match status" value="1"/>
</dbReference>
<gene>
    <name evidence="1" type="ORF">AMSG_08331</name>
</gene>
<dbReference type="InterPro" id="IPR002495">
    <property type="entry name" value="Glyco_trans_8"/>
</dbReference>
<dbReference type="OrthoDB" id="2014201at2759"/>
<organism evidence="1 2">
    <name type="scientific">Thecamonas trahens ATCC 50062</name>
    <dbReference type="NCBI Taxonomy" id="461836"/>
    <lineage>
        <taxon>Eukaryota</taxon>
        <taxon>Apusozoa</taxon>
        <taxon>Apusomonadida</taxon>
        <taxon>Apusomonadidae</taxon>
        <taxon>Thecamonas</taxon>
    </lineage>
</organism>
<dbReference type="GeneID" id="25567047"/>
<keyword evidence="2" id="KW-1185">Reference proteome</keyword>
<dbReference type="eggNOG" id="KOG1950">
    <property type="taxonomic scope" value="Eukaryota"/>
</dbReference>
<dbReference type="RefSeq" id="XP_013755407.1">
    <property type="nucleotide sequence ID" value="XM_013899953.1"/>
</dbReference>
<dbReference type="EMBL" id="GL349472">
    <property type="protein sequence ID" value="KNC52358.1"/>
    <property type="molecule type" value="Genomic_DNA"/>
</dbReference>
<protein>
    <recommendedName>
        <fullName evidence="3">Hexosyltransferase</fullName>
    </recommendedName>
</protein>